<dbReference type="Pfam" id="PF05060">
    <property type="entry name" value="MGAT2"/>
    <property type="match status" value="1"/>
</dbReference>
<evidence type="ECO:0000256" key="15">
    <source>
        <dbReference type="ARBA" id="ARBA00023157"/>
    </source>
</evidence>
<evidence type="ECO:0000256" key="5">
    <source>
        <dbReference type="ARBA" id="ARBA00012613"/>
    </source>
</evidence>
<dbReference type="EMBL" id="OZ020096">
    <property type="protein sequence ID" value="CAK9255690.1"/>
    <property type="molecule type" value="Genomic_DNA"/>
</dbReference>
<reference evidence="23 24" key="1">
    <citation type="submission" date="2024-02" db="EMBL/GenBank/DDBJ databases">
        <authorList>
            <consortium name="ELIXIR-Norway"/>
            <consortium name="Elixir Norway"/>
        </authorList>
    </citation>
    <scope>NUCLEOTIDE SEQUENCE [LARGE SCALE GENOMIC DNA]</scope>
</reference>
<evidence type="ECO:0000256" key="10">
    <source>
        <dbReference type="ARBA" id="ARBA00022723"/>
    </source>
</evidence>
<keyword evidence="24" id="KW-1185">Reference proteome</keyword>
<proteinExistence type="inferred from homology"/>
<dbReference type="InterPro" id="IPR007754">
    <property type="entry name" value="GlcNAc_II"/>
</dbReference>
<dbReference type="Proteomes" id="UP001497444">
    <property type="component" value="Chromosome 1"/>
</dbReference>
<dbReference type="Gene3D" id="3.90.550.10">
    <property type="entry name" value="Spore Coat Polysaccharide Biosynthesis Protein SpsA, Chain A"/>
    <property type="match status" value="1"/>
</dbReference>
<sequence length="464" mass="53049">MMLQKKYGLATCSGRQLCLLVGLQVVVFVFLVGPLLWSDQFYIWFYKTHKSPGNDESRSHHSADPRNHGAPEVEELLNSTNTTSGFIDLEKLKERGIVLPAQNKLSKKLMEQNLLPPRNQDLYPKLKDDHVKVVLYVHNRPEYLRVVIAGLSEVEGIEETLLIVSHDGFFEEMDSIVQGIHFCQVKQIYAPWSPHIFPNSFPGVTPGDCEEKVDAVKLGCSGNPDQYGNYRAVRIVSLKHHWWWMMNTVWDGLAETKDFDGHIMFIEEDHYLLPNAYRTIQYLTKIKGEKCPYCVAANIAPLDVKSRGEQFNHMVAEKVGNVGYTFNRSVWQRIHDQATPFCTFDEYNWDITMWATIYPTFGGAMFTLRGPRTSAIHFGKCGLHAGYQKGSGLAGCKDNELHPQAVNDLDKVLNIHPDWHVIKYEIRGYNLGFKGWGGWGDKRDHQLCLQFSSMYHNKPPLEEA</sequence>
<dbReference type="EC" id="2.4.1.143" evidence="5"/>
<keyword evidence="10" id="KW-0479">Metal-binding</keyword>
<protein>
    <recommendedName>
        <fullName evidence="6">Alpha-1,6-mannosyl-glycoprotein 2-beta-N-acetylglucosaminyltransferase</fullName>
        <ecNumber evidence="5">2.4.1.143</ecNumber>
    </recommendedName>
    <alternativeName>
        <fullName evidence="21">Beta-1,2-N-acetylglucosaminyltransferase II</fullName>
    </alternativeName>
    <alternativeName>
        <fullName evidence="20">GlcNAc-T II</fullName>
    </alternativeName>
    <alternativeName>
        <fullName evidence="19">Mannoside acetylglucosaminyltransferase 2</fullName>
    </alternativeName>
    <alternativeName>
        <fullName evidence="18">N-glycosyl-oligosaccharide-glycoprotein N-acetylglucosaminyltransferase II</fullName>
    </alternativeName>
</protein>
<evidence type="ECO:0000256" key="13">
    <source>
        <dbReference type="ARBA" id="ARBA00023034"/>
    </source>
</evidence>
<keyword evidence="9" id="KW-0812">Transmembrane</keyword>
<comment type="catalytic activity">
    <reaction evidence="22">
        <text>an N(4)-{beta-D-GlcNAc-(1-&gt;2)-alpha-D-Man-(1-&gt;3)-[alpha-D-Man-(1-&gt;6)]-beta-D-Man-(1-&gt;4)-beta-D-GlcNAc-(1-&gt;4)-beta-D-GlcNAc}-L-asparaginyl-[protein] + UDP-N-acetyl-alpha-D-glucosamine = N(4)-{beta-D-GlcNAc-(1-&gt;2)-alpha-D-Man-(1-&gt;3)-[beta-D-GlcNAc-(1-&gt;2)-alpha-D-Man-(1-&gt;6)]-beta-D-Man-(1-&gt;4)-beta-D-GlcNAc-(1-&gt;4)-beta-D-GlcNAc}-L-asparaginyl-[protein] + UDP + H(+)</text>
        <dbReference type="Rhea" id="RHEA:12941"/>
        <dbReference type="Rhea" id="RHEA-COMP:13526"/>
        <dbReference type="Rhea" id="RHEA-COMP:14369"/>
        <dbReference type="ChEBI" id="CHEBI:15378"/>
        <dbReference type="ChEBI" id="CHEBI:57705"/>
        <dbReference type="ChEBI" id="CHEBI:58223"/>
        <dbReference type="ChEBI" id="CHEBI:60615"/>
        <dbReference type="ChEBI" id="CHEBI:60651"/>
        <dbReference type="EC" id="2.4.1.143"/>
    </reaction>
</comment>
<dbReference type="PANTHER" id="PTHR12871:SF0">
    <property type="entry name" value="ALPHA-1,6-MANNOSYL-GLYCOPROTEIN 2-BETA-N-ACETYLGLUCOSAMINYLTRANSFERASE"/>
    <property type="match status" value="1"/>
</dbReference>
<evidence type="ECO:0000256" key="20">
    <source>
        <dbReference type="ARBA" id="ARBA00032552"/>
    </source>
</evidence>
<organism evidence="23 24">
    <name type="scientific">Sphagnum jensenii</name>
    <dbReference type="NCBI Taxonomy" id="128206"/>
    <lineage>
        <taxon>Eukaryota</taxon>
        <taxon>Viridiplantae</taxon>
        <taxon>Streptophyta</taxon>
        <taxon>Embryophyta</taxon>
        <taxon>Bryophyta</taxon>
        <taxon>Sphagnophytina</taxon>
        <taxon>Sphagnopsida</taxon>
        <taxon>Sphagnales</taxon>
        <taxon>Sphagnaceae</taxon>
        <taxon>Sphagnum</taxon>
    </lineage>
</organism>
<evidence type="ECO:0000256" key="12">
    <source>
        <dbReference type="ARBA" id="ARBA00022989"/>
    </source>
</evidence>
<accession>A0ABP0VRJ9</accession>
<keyword evidence="16" id="KW-0325">Glycoprotein</keyword>
<dbReference type="SUPFAM" id="SSF53448">
    <property type="entry name" value="Nucleotide-diphospho-sugar transferases"/>
    <property type="match status" value="1"/>
</dbReference>
<keyword evidence="8" id="KW-0808">Transferase</keyword>
<dbReference type="InterPro" id="IPR029044">
    <property type="entry name" value="Nucleotide-diphossugar_trans"/>
</dbReference>
<evidence type="ECO:0000256" key="3">
    <source>
        <dbReference type="ARBA" id="ARBA00004922"/>
    </source>
</evidence>
<evidence type="ECO:0000256" key="8">
    <source>
        <dbReference type="ARBA" id="ARBA00022679"/>
    </source>
</evidence>
<evidence type="ECO:0000256" key="22">
    <source>
        <dbReference type="ARBA" id="ARBA00093257"/>
    </source>
</evidence>
<dbReference type="PANTHER" id="PTHR12871">
    <property type="entry name" value="BETA-1,2-N-ACETYLGLUCOSAMINYLTRANSFERASE II"/>
    <property type="match status" value="1"/>
</dbReference>
<keyword evidence="15" id="KW-1015">Disulfide bond</keyword>
<evidence type="ECO:0000256" key="17">
    <source>
        <dbReference type="ARBA" id="ARBA00023211"/>
    </source>
</evidence>
<evidence type="ECO:0000313" key="24">
    <source>
        <dbReference type="Proteomes" id="UP001497444"/>
    </source>
</evidence>
<evidence type="ECO:0000256" key="11">
    <source>
        <dbReference type="ARBA" id="ARBA00022968"/>
    </source>
</evidence>
<evidence type="ECO:0000256" key="4">
    <source>
        <dbReference type="ARBA" id="ARBA00011011"/>
    </source>
</evidence>
<evidence type="ECO:0000256" key="14">
    <source>
        <dbReference type="ARBA" id="ARBA00023136"/>
    </source>
</evidence>
<keyword evidence="17" id="KW-0464">Manganese</keyword>
<evidence type="ECO:0000256" key="9">
    <source>
        <dbReference type="ARBA" id="ARBA00022692"/>
    </source>
</evidence>
<gene>
    <name evidence="23" type="ORF">CSSPJE1EN1_LOCUS1168</name>
</gene>
<evidence type="ECO:0000256" key="21">
    <source>
        <dbReference type="ARBA" id="ARBA00032915"/>
    </source>
</evidence>
<comment type="cofactor">
    <cofactor evidence="1">
        <name>Mn(2+)</name>
        <dbReference type="ChEBI" id="CHEBI:29035"/>
    </cofactor>
</comment>
<name>A0ABP0VRJ9_9BRYO</name>
<evidence type="ECO:0000256" key="18">
    <source>
        <dbReference type="ARBA" id="ARBA00029663"/>
    </source>
</evidence>
<evidence type="ECO:0000256" key="6">
    <source>
        <dbReference type="ARBA" id="ARBA00014817"/>
    </source>
</evidence>
<keyword evidence="12" id="KW-1133">Transmembrane helix</keyword>
<evidence type="ECO:0000313" key="23">
    <source>
        <dbReference type="EMBL" id="CAK9255690.1"/>
    </source>
</evidence>
<evidence type="ECO:0000256" key="7">
    <source>
        <dbReference type="ARBA" id="ARBA00022676"/>
    </source>
</evidence>
<evidence type="ECO:0000256" key="19">
    <source>
        <dbReference type="ARBA" id="ARBA00031203"/>
    </source>
</evidence>
<keyword evidence="13" id="KW-0333">Golgi apparatus</keyword>
<comment type="subcellular location">
    <subcellularLocation>
        <location evidence="2">Golgi apparatus membrane</location>
        <topology evidence="2">Single-pass type II membrane protein</topology>
    </subcellularLocation>
</comment>
<evidence type="ECO:0000256" key="2">
    <source>
        <dbReference type="ARBA" id="ARBA00004323"/>
    </source>
</evidence>
<comment type="pathway">
    <text evidence="3">Protein modification; protein glycosylation.</text>
</comment>
<evidence type="ECO:0000256" key="1">
    <source>
        <dbReference type="ARBA" id="ARBA00001936"/>
    </source>
</evidence>
<keyword evidence="7" id="KW-0328">Glycosyltransferase</keyword>
<keyword evidence="11" id="KW-0735">Signal-anchor</keyword>
<keyword evidence="14" id="KW-0472">Membrane</keyword>
<evidence type="ECO:0000256" key="16">
    <source>
        <dbReference type="ARBA" id="ARBA00023180"/>
    </source>
</evidence>
<comment type="similarity">
    <text evidence="4">Belongs to the glycosyltransferase 16 (GT16) protein family.</text>
</comment>